<gene>
    <name evidence="5" type="primary">20351399</name>
    <name evidence="4" type="ORF">GGTG_10941</name>
</gene>
<evidence type="ECO:0000313" key="6">
    <source>
        <dbReference type="Proteomes" id="UP000006039"/>
    </source>
</evidence>
<dbReference type="VEuPathDB" id="FungiDB:GGTG_10941"/>
<dbReference type="Proteomes" id="UP000006039">
    <property type="component" value="Unassembled WGS sequence"/>
</dbReference>
<dbReference type="Gene3D" id="3.40.50.720">
    <property type="entry name" value="NAD(P)-binding Rossmann-like Domain"/>
    <property type="match status" value="1"/>
</dbReference>
<dbReference type="Pfam" id="PF05368">
    <property type="entry name" value="NmrA"/>
    <property type="match status" value="1"/>
</dbReference>
<dbReference type="PANTHER" id="PTHR47706">
    <property type="entry name" value="NMRA-LIKE FAMILY PROTEIN"/>
    <property type="match status" value="1"/>
</dbReference>
<evidence type="ECO:0000256" key="1">
    <source>
        <dbReference type="ARBA" id="ARBA00022857"/>
    </source>
</evidence>
<dbReference type="CDD" id="cd05259">
    <property type="entry name" value="PCBER_SDR_a"/>
    <property type="match status" value="1"/>
</dbReference>
<sequence>MSSPAITKVAVAGGSGGLGAFIVKELVAAGFEVTVLRRAGSTSTPPEGVAAKDVDYASLDSLTAALQGQHAVVSTVATVAAAGQKLLADAALAAGVRRFIPSEFGVNTRLAQGHPIGKMLAGKIAVVDHLAALAAENPAFSWTGICTGLFWDSALDSGYSGLNATTKTARIIDSGNEPFQASTRPFIGRAVAAVLRRADETANKYLLVAGFQPSQNEILSALETLTGAKWTVAARADTAALQAEGERKLAAGDHSAFPHLLERWCYGDGVGHPVAPADDAGEALLGLPKEDMGEVLRAWLGRVGAI</sequence>
<dbReference type="HOGENOM" id="CLU_044876_3_3_1"/>
<dbReference type="AlphaFoldDB" id="J3PBS0"/>
<dbReference type="SUPFAM" id="SSF51735">
    <property type="entry name" value="NAD(P)-binding Rossmann-fold domains"/>
    <property type="match status" value="1"/>
</dbReference>
<accession>J3PBS0</accession>
<dbReference type="InterPro" id="IPR036291">
    <property type="entry name" value="NAD(P)-bd_dom_sf"/>
</dbReference>
<reference evidence="5" key="4">
    <citation type="journal article" date="2015" name="G3 (Bethesda)">
        <title>Genome sequences of three phytopathogenic species of the Magnaporthaceae family of fungi.</title>
        <authorList>
            <person name="Okagaki L.H."/>
            <person name="Nunes C.C."/>
            <person name="Sailsbery J."/>
            <person name="Clay B."/>
            <person name="Brown D."/>
            <person name="John T."/>
            <person name="Oh Y."/>
            <person name="Young N."/>
            <person name="Fitzgerald M."/>
            <person name="Haas B.J."/>
            <person name="Zeng Q."/>
            <person name="Young S."/>
            <person name="Adiconis X."/>
            <person name="Fan L."/>
            <person name="Levin J.Z."/>
            <person name="Mitchell T.K."/>
            <person name="Okubara P.A."/>
            <person name="Farman M.L."/>
            <person name="Kohn L.M."/>
            <person name="Birren B."/>
            <person name="Ma L.-J."/>
            <person name="Dean R.A."/>
        </authorList>
    </citation>
    <scope>NUCLEOTIDE SEQUENCE</scope>
    <source>
        <strain evidence="5">R3-111a-1</strain>
    </source>
</reference>
<organism evidence="4">
    <name type="scientific">Gaeumannomyces tritici (strain R3-111a-1)</name>
    <name type="common">Wheat and barley take-all root rot fungus</name>
    <name type="synonym">Gaeumannomyces graminis var. tritici</name>
    <dbReference type="NCBI Taxonomy" id="644352"/>
    <lineage>
        <taxon>Eukaryota</taxon>
        <taxon>Fungi</taxon>
        <taxon>Dikarya</taxon>
        <taxon>Ascomycota</taxon>
        <taxon>Pezizomycotina</taxon>
        <taxon>Sordariomycetes</taxon>
        <taxon>Sordariomycetidae</taxon>
        <taxon>Magnaporthales</taxon>
        <taxon>Magnaporthaceae</taxon>
        <taxon>Gaeumannomyces</taxon>
    </lineage>
</organism>
<dbReference type="Gene3D" id="3.90.25.10">
    <property type="entry name" value="UDP-galactose 4-epimerase, domain 1"/>
    <property type="match status" value="1"/>
</dbReference>
<keyword evidence="1" id="KW-0521">NADP</keyword>
<dbReference type="GeneID" id="20351399"/>
<reference evidence="5" key="5">
    <citation type="submission" date="2018-04" db="UniProtKB">
        <authorList>
            <consortium name="EnsemblFungi"/>
        </authorList>
    </citation>
    <scope>IDENTIFICATION</scope>
    <source>
        <strain evidence="5">R3-111a-1</strain>
    </source>
</reference>
<dbReference type="InterPro" id="IPR045312">
    <property type="entry name" value="PCBER-like"/>
</dbReference>
<dbReference type="InterPro" id="IPR051609">
    <property type="entry name" value="NmrA/Isoflavone_reductase-like"/>
</dbReference>
<dbReference type="PANTHER" id="PTHR47706:SF10">
    <property type="entry name" value="NMRA-LIKE DOMAIN-CONTAINING PROTEIN"/>
    <property type="match status" value="1"/>
</dbReference>
<evidence type="ECO:0000259" key="3">
    <source>
        <dbReference type="Pfam" id="PF05368"/>
    </source>
</evidence>
<dbReference type="EMBL" id="GL385400">
    <property type="protein sequence ID" value="EJT71687.1"/>
    <property type="molecule type" value="Genomic_DNA"/>
</dbReference>
<feature type="domain" description="NmrA-like" evidence="3">
    <location>
        <begin position="8"/>
        <end position="230"/>
    </location>
</feature>
<keyword evidence="2" id="KW-0560">Oxidoreductase</keyword>
<keyword evidence="6" id="KW-1185">Reference proteome</keyword>
<dbReference type="GO" id="GO:0016491">
    <property type="term" value="F:oxidoreductase activity"/>
    <property type="evidence" value="ECO:0007669"/>
    <property type="project" value="UniProtKB-KW"/>
</dbReference>
<dbReference type="STRING" id="644352.J3PBS0"/>
<evidence type="ECO:0000256" key="2">
    <source>
        <dbReference type="ARBA" id="ARBA00023002"/>
    </source>
</evidence>
<dbReference type="OrthoDB" id="9984533at2759"/>
<proteinExistence type="predicted"/>
<protein>
    <recommendedName>
        <fullName evidence="3">NmrA-like domain-containing protein</fullName>
    </recommendedName>
</protein>
<dbReference type="RefSeq" id="XP_009227084.1">
    <property type="nucleotide sequence ID" value="XM_009228820.1"/>
</dbReference>
<evidence type="ECO:0000313" key="4">
    <source>
        <dbReference type="EMBL" id="EJT71687.1"/>
    </source>
</evidence>
<dbReference type="EnsemblFungi" id="EJT71687">
    <property type="protein sequence ID" value="EJT71687"/>
    <property type="gene ID" value="GGTG_10941"/>
</dbReference>
<reference evidence="4" key="2">
    <citation type="submission" date="2010-07" db="EMBL/GenBank/DDBJ databases">
        <authorList>
            <consortium name="The Broad Institute Genome Sequencing Platform"/>
            <consortium name="Broad Institute Genome Sequencing Center for Infectious Disease"/>
            <person name="Ma L.-J."/>
            <person name="Dead R."/>
            <person name="Young S."/>
            <person name="Zeng Q."/>
            <person name="Koehrsen M."/>
            <person name="Alvarado L."/>
            <person name="Berlin A."/>
            <person name="Chapman S.B."/>
            <person name="Chen Z."/>
            <person name="Freedman E."/>
            <person name="Gellesch M."/>
            <person name="Goldberg J."/>
            <person name="Griggs A."/>
            <person name="Gujja S."/>
            <person name="Heilman E.R."/>
            <person name="Heiman D."/>
            <person name="Hepburn T."/>
            <person name="Howarth C."/>
            <person name="Jen D."/>
            <person name="Larson L."/>
            <person name="Mehta T."/>
            <person name="Neiman D."/>
            <person name="Pearson M."/>
            <person name="Roberts A."/>
            <person name="Saif S."/>
            <person name="Shea T."/>
            <person name="Shenoy N."/>
            <person name="Sisk P."/>
            <person name="Stolte C."/>
            <person name="Sykes S."/>
            <person name="Walk T."/>
            <person name="White J."/>
            <person name="Yandava C."/>
            <person name="Haas B."/>
            <person name="Nusbaum C."/>
            <person name="Birren B."/>
        </authorList>
    </citation>
    <scope>NUCLEOTIDE SEQUENCE</scope>
    <source>
        <strain evidence="4">R3-111a-1</strain>
    </source>
</reference>
<dbReference type="eggNOG" id="ENOG502S12R">
    <property type="taxonomic scope" value="Eukaryota"/>
</dbReference>
<dbReference type="InterPro" id="IPR008030">
    <property type="entry name" value="NmrA-like"/>
</dbReference>
<evidence type="ECO:0000313" key="5">
    <source>
        <dbReference type="EnsemblFungi" id="EJT71687"/>
    </source>
</evidence>
<reference evidence="4" key="3">
    <citation type="submission" date="2010-09" db="EMBL/GenBank/DDBJ databases">
        <title>Annotation of Gaeumannomyces graminis var. tritici R3-111a-1.</title>
        <authorList>
            <consortium name="The Broad Institute Genome Sequencing Platform"/>
            <person name="Ma L.-J."/>
            <person name="Dead R."/>
            <person name="Young S.K."/>
            <person name="Zeng Q."/>
            <person name="Gargeya S."/>
            <person name="Fitzgerald M."/>
            <person name="Haas B."/>
            <person name="Abouelleil A."/>
            <person name="Alvarado L."/>
            <person name="Arachchi H.M."/>
            <person name="Berlin A."/>
            <person name="Brown A."/>
            <person name="Chapman S.B."/>
            <person name="Chen Z."/>
            <person name="Dunbar C."/>
            <person name="Freedman E."/>
            <person name="Gearin G."/>
            <person name="Gellesch M."/>
            <person name="Goldberg J."/>
            <person name="Griggs A."/>
            <person name="Gujja S."/>
            <person name="Heiman D."/>
            <person name="Howarth C."/>
            <person name="Larson L."/>
            <person name="Lui A."/>
            <person name="MacDonald P.J.P."/>
            <person name="Mehta T."/>
            <person name="Montmayeur A."/>
            <person name="Murphy C."/>
            <person name="Neiman D."/>
            <person name="Pearson M."/>
            <person name="Priest M."/>
            <person name="Roberts A."/>
            <person name="Saif S."/>
            <person name="Shea T."/>
            <person name="Shenoy N."/>
            <person name="Sisk P."/>
            <person name="Stolte C."/>
            <person name="Sykes S."/>
            <person name="Yandava C."/>
            <person name="Wortman J."/>
            <person name="Nusbaum C."/>
            <person name="Birren B."/>
        </authorList>
    </citation>
    <scope>NUCLEOTIDE SEQUENCE</scope>
    <source>
        <strain evidence="4">R3-111a-1</strain>
    </source>
</reference>
<name>J3PBS0_GAET3</name>
<reference evidence="6" key="1">
    <citation type="submission" date="2010-07" db="EMBL/GenBank/DDBJ databases">
        <title>The genome sequence of Gaeumannomyces graminis var. tritici strain R3-111a-1.</title>
        <authorList>
            <consortium name="The Broad Institute Genome Sequencing Platform"/>
            <person name="Ma L.-J."/>
            <person name="Dead R."/>
            <person name="Young S."/>
            <person name="Zeng Q."/>
            <person name="Koehrsen M."/>
            <person name="Alvarado L."/>
            <person name="Berlin A."/>
            <person name="Chapman S.B."/>
            <person name="Chen Z."/>
            <person name="Freedman E."/>
            <person name="Gellesch M."/>
            <person name="Goldberg J."/>
            <person name="Griggs A."/>
            <person name="Gujja S."/>
            <person name="Heilman E.R."/>
            <person name="Heiman D."/>
            <person name="Hepburn T."/>
            <person name="Howarth C."/>
            <person name="Jen D."/>
            <person name="Larson L."/>
            <person name="Mehta T."/>
            <person name="Neiman D."/>
            <person name="Pearson M."/>
            <person name="Roberts A."/>
            <person name="Saif S."/>
            <person name="Shea T."/>
            <person name="Shenoy N."/>
            <person name="Sisk P."/>
            <person name="Stolte C."/>
            <person name="Sykes S."/>
            <person name="Walk T."/>
            <person name="White J."/>
            <person name="Yandava C."/>
            <person name="Haas B."/>
            <person name="Nusbaum C."/>
            <person name="Birren B."/>
        </authorList>
    </citation>
    <scope>NUCLEOTIDE SEQUENCE [LARGE SCALE GENOMIC DNA]</scope>
    <source>
        <strain evidence="6">R3-111a-1</strain>
    </source>
</reference>